<dbReference type="AlphaFoldDB" id="A0A7Y0HKU9"/>
<organism evidence="2 3">
    <name type="scientific">Clostridium muellerianum</name>
    <dbReference type="NCBI Taxonomy" id="2716538"/>
    <lineage>
        <taxon>Bacteria</taxon>
        <taxon>Bacillati</taxon>
        <taxon>Bacillota</taxon>
        <taxon>Clostridia</taxon>
        <taxon>Eubacteriales</taxon>
        <taxon>Clostridiaceae</taxon>
        <taxon>Clostridium</taxon>
    </lineage>
</organism>
<dbReference type="Proteomes" id="UP000537131">
    <property type="component" value="Unassembled WGS sequence"/>
</dbReference>
<keyword evidence="3" id="KW-1185">Reference proteome</keyword>
<reference evidence="2 3" key="1">
    <citation type="submission" date="2020-06" db="EMBL/GenBank/DDBJ databases">
        <title>Complete Genome Sequence of Clostridium muelleri sp. nov. P21T, an Acid-Alcohol Producing Acetogen Isolated from Old Hay.</title>
        <authorList>
            <person name="Duncan K.E."/>
            <person name="Tanner R.S."/>
        </authorList>
    </citation>
    <scope>NUCLEOTIDE SEQUENCE [LARGE SCALE GENOMIC DNA]</scope>
    <source>
        <strain evidence="2 3">P21</strain>
    </source>
</reference>
<evidence type="ECO:0000313" key="2">
    <source>
        <dbReference type="EMBL" id="NMM61289.1"/>
    </source>
</evidence>
<proteinExistence type="predicted"/>
<protein>
    <submittedName>
        <fullName evidence="2">Uncharacterized protein</fullName>
    </submittedName>
</protein>
<accession>A0A7Y0HKU9</accession>
<dbReference type="SUPFAM" id="SSF58100">
    <property type="entry name" value="Bacterial hemolysins"/>
    <property type="match status" value="1"/>
</dbReference>
<dbReference type="EMBL" id="JABBNI010000001">
    <property type="protein sequence ID" value="NMM61289.1"/>
    <property type="molecule type" value="Genomic_DNA"/>
</dbReference>
<name>A0A7Y0HKU9_9CLOT</name>
<evidence type="ECO:0000256" key="1">
    <source>
        <dbReference type="SAM" id="Coils"/>
    </source>
</evidence>
<gene>
    <name evidence="2" type="ORF">HBE96_00945</name>
</gene>
<feature type="coiled-coil region" evidence="1">
    <location>
        <begin position="24"/>
        <end position="93"/>
    </location>
</feature>
<keyword evidence="1" id="KW-0175">Coiled coil</keyword>
<dbReference type="RefSeq" id="WP_169295893.1">
    <property type="nucleotide sequence ID" value="NZ_JABBNI010000001.1"/>
</dbReference>
<sequence>MDKELLKALGELLDEKLGYVKKDISSLKDDVSSLKNDVSNVKNDVSNIKNDLSNMKSDIELIKTQQKEHGVILRILEDKANTNKAEHDKLSNDIIHLSAKVEDMRKDLATVEVVTARNMENIANLKIIK</sequence>
<dbReference type="Gene3D" id="1.20.5.170">
    <property type="match status" value="1"/>
</dbReference>
<comment type="caution">
    <text evidence="2">The sequence shown here is derived from an EMBL/GenBank/DDBJ whole genome shotgun (WGS) entry which is preliminary data.</text>
</comment>
<evidence type="ECO:0000313" key="3">
    <source>
        <dbReference type="Proteomes" id="UP000537131"/>
    </source>
</evidence>